<dbReference type="KEGG" id="vg:80533987"/>
<organism evidence="6 7">
    <name type="scientific">Mythimna unipuncta nucleopolyhedrovirus</name>
    <dbReference type="NCBI Taxonomy" id="447897"/>
    <lineage>
        <taxon>Viruses</taxon>
        <taxon>Viruses incertae sedis</taxon>
        <taxon>Naldaviricetes</taxon>
        <taxon>Lefavirales</taxon>
        <taxon>Baculoviridae</taxon>
        <taxon>Alphabaculovirus</taxon>
    </lineage>
</organism>
<accession>A0A346TPH0</accession>
<dbReference type="RefSeq" id="YP_010796492.1">
    <property type="nucleotide sequence ID" value="NC_076031.1"/>
</dbReference>
<evidence type="ECO:0000313" key="6">
    <source>
        <dbReference type="EMBL" id="AXU41480.1"/>
    </source>
</evidence>
<dbReference type="InterPro" id="IPR009429">
    <property type="entry name" value="Baculo_LEF-11"/>
</dbReference>
<dbReference type="Proteomes" id="UP000501969">
    <property type="component" value="Segment"/>
</dbReference>
<dbReference type="Pfam" id="PF06385">
    <property type="entry name" value="Baculo_LEF-11"/>
    <property type="match status" value="1"/>
</dbReference>
<dbReference type="EMBL" id="MH124167">
    <property type="protein sequence ID" value="AXU41480.1"/>
    <property type="molecule type" value="Genomic_DNA"/>
</dbReference>
<keyword evidence="3" id="KW-0805">Transcription regulation</keyword>
<protein>
    <recommendedName>
        <fullName evidence="2">Late expression factor 11</fullName>
    </recommendedName>
</protein>
<evidence type="ECO:0000256" key="4">
    <source>
        <dbReference type="ARBA" id="ARBA00023163"/>
    </source>
</evidence>
<name>A0A346TPH0_9ABAC</name>
<sequence>MADIDRSQAKIVGNPNDGCADGCNDENAGCLTRSDLYAYIREIINNRKFNYDFENVWAHMNDPQFHTQRGYIRRCLRGALIIHKDLGCKRLFRHQERINNIFNLNSTLKKEYENSISKYGFRGGRPHEPARKQRTQQN</sequence>
<evidence type="ECO:0000256" key="5">
    <source>
        <dbReference type="SAM" id="MobiDB-lite"/>
    </source>
</evidence>
<dbReference type="GO" id="GO:0019058">
    <property type="term" value="P:viral life cycle"/>
    <property type="evidence" value="ECO:0007669"/>
    <property type="project" value="InterPro"/>
</dbReference>
<keyword evidence="7" id="KW-1185">Reference proteome</keyword>
<dbReference type="GeneID" id="80533987"/>
<comment type="similarity">
    <text evidence="1">Belongs to the baculoviridae LEF-11 family.</text>
</comment>
<evidence type="ECO:0000256" key="3">
    <source>
        <dbReference type="ARBA" id="ARBA00023015"/>
    </source>
</evidence>
<evidence type="ECO:0000313" key="7">
    <source>
        <dbReference type="Proteomes" id="UP000501969"/>
    </source>
</evidence>
<dbReference type="GO" id="GO:0006355">
    <property type="term" value="P:regulation of DNA-templated transcription"/>
    <property type="evidence" value="ECO:0007669"/>
    <property type="project" value="InterPro"/>
</dbReference>
<evidence type="ECO:0000256" key="1">
    <source>
        <dbReference type="ARBA" id="ARBA00008271"/>
    </source>
</evidence>
<reference evidence="6 7" key="1">
    <citation type="submission" date="2018-03" db="EMBL/GenBank/DDBJ databases">
        <title>Complete genome sequence of a second alphabaculovirus from the true armyworm, Mythimna unipuncta.</title>
        <authorList>
            <person name="Harrison R.L."/>
            <person name="Mowery J.D."/>
            <person name="Bauchan G.R."/>
            <person name="Theilmann D.A."/>
            <person name="Erlandson M.A."/>
        </authorList>
    </citation>
    <scope>NUCLEOTIDE SEQUENCE [LARGE SCALE GENOMIC DNA]</scope>
    <source>
        <strain evidence="6 7">KY310</strain>
    </source>
</reference>
<evidence type="ECO:0000256" key="2">
    <source>
        <dbReference type="ARBA" id="ARBA00017118"/>
    </source>
</evidence>
<keyword evidence="4" id="KW-0804">Transcription</keyword>
<proteinExistence type="inferred from homology"/>
<feature type="region of interest" description="Disordered" evidence="5">
    <location>
        <begin position="118"/>
        <end position="138"/>
    </location>
</feature>